<dbReference type="Proteomes" id="UP000887226">
    <property type="component" value="Unassembled WGS sequence"/>
</dbReference>
<dbReference type="AlphaFoldDB" id="A0A9P7YV03"/>
<evidence type="ECO:0000313" key="2">
    <source>
        <dbReference type="Proteomes" id="UP000887226"/>
    </source>
</evidence>
<dbReference type="Gene3D" id="3.40.50.300">
    <property type="entry name" value="P-loop containing nucleotide triphosphate hydrolases"/>
    <property type="match status" value="1"/>
</dbReference>
<comment type="caution">
    <text evidence="1">The sequence shown here is derived from an EMBL/GenBank/DDBJ whole genome shotgun (WGS) entry which is preliminary data.</text>
</comment>
<feature type="non-terminal residue" evidence="1">
    <location>
        <position position="90"/>
    </location>
</feature>
<sequence length="90" mass="10780">STYLNFVRLSTDTYVFEHHGQYDRDYPASQQGFYQYEATAALKLQFQEPMREGEKDAVLDSSFFDREYRDEWQLMVGEDLRKIVVYFVAE</sequence>
<dbReference type="InterPro" id="IPR027417">
    <property type="entry name" value="P-loop_NTPase"/>
</dbReference>
<protein>
    <submittedName>
        <fullName evidence="1">Uncharacterized protein</fullName>
    </submittedName>
</protein>
<dbReference type="OrthoDB" id="3512845at2759"/>
<gene>
    <name evidence="1" type="ORF">BJ878DRAFT_387750</name>
</gene>
<evidence type="ECO:0000313" key="1">
    <source>
        <dbReference type="EMBL" id="KAG9240488.1"/>
    </source>
</evidence>
<reference evidence="1" key="1">
    <citation type="journal article" date="2021" name="IMA Fungus">
        <title>Genomic characterization of three marine fungi, including Emericellopsis atlantica sp. nov. with signatures of a generalist lifestyle and marine biomass degradation.</title>
        <authorList>
            <person name="Hagestad O.C."/>
            <person name="Hou L."/>
            <person name="Andersen J.H."/>
            <person name="Hansen E.H."/>
            <person name="Altermark B."/>
            <person name="Li C."/>
            <person name="Kuhnert E."/>
            <person name="Cox R.J."/>
            <person name="Crous P.W."/>
            <person name="Spatafora J.W."/>
            <person name="Lail K."/>
            <person name="Amirebrahimi M."/>
            <person name="Lipzen A."/>
            <person name="Pangilinan J."/>
            <person name="Andreopoulos W."/>
            <person name="Hayes R.D."/>
            <person name="Ng V."/>
            <person name="Grigoriev I.V."/>
            <person name="Jackson S.A."/>
            <person name="Sutton T.D.S."/>
            <person name="Dobson A.D.W."/>
            <person name="Rama T."/>
        </authorList>
    </citation>
    <scope>NUCLEOTIDE SEQUENCE</scope>
    <source>
        <strain evidence="1">TRa3180A</strain>
    </source>
</reference>
<name>A0A9P7YV03_9HELO</name>
<keyword evidence="2" id="KW-1185">Reference proteome</keyword>
<proteinExistence type="predicted"/>
<dbReference type="EMBL" id="MU254431">
    <property type="protein sequence ID" value="KAG9240488.1"/>
    <property type="molecule type" value="Genomic_DNA"/>
</dbReference>
<accession>A0A9P7YV03</accession>
<feature type="non-terminal residue" evidence="1">
    <location>
        <position position="1"/>
    </location>
</feature>
<organism evidence="1 2">
    <name type="scientific">Calycina marina</name>
    <dbReference type="NCBI Taxonomy" id="1763456"/>
    <lineage>
        <taxon>Eukaryota</taxon>
        <taxon>Fungi</taxon>
        <taxon>Dikarya</taxon>
        <taxon>Ascomycota</taxon>
        <taxon>Pezizomycotina</taxon>
        <taxon>Leotiomycetes</taxon>
        <taxon>Helotiales</taxon>
        <taxon>Pezizellaceae</taxon>
        <taxon>Calycina</taxon>
    </lineage>
</organism>